<sequence>MSSKALRLVAVAMGVLLLFASDLQALNLVFISSGTPSDLLQMAPLVREAYQRNHSATVLVDTLGLSDCNDVFSDSFCTAVACSQRGCRDKTADLSSAFLTVLRERSLSPDIILAAAFLYEADRISAQLSVPLVILSGSAGDVPSIRNTFFHASPFDLGERCPLLETVVSAIRGFYASAWEFIGFGAPQNLQMVRHIVTQGIPGIDITGPFCPTVHPVGFLRGDGEVLVKKSFSAVDAYIESCGGRFIYTTMPAGSSAHAQQLYSALRAVANKTSACVLWYVLSAQLSSLRFPKSSEAQRVKVTDDDSAAPHYLLHRHHPVVVLSNDAKEILYDAVLAESPIVLIASNSFSCSQLRNAGIAACASSSRTTEVVSAVQSVYNKSSVQEQLRAARRLGFLMGGAHKAVEFAELVAAVGPGSIEFACDRSILLSPYGYDAAIAVPATLFLGVLLCVGLHCLHIPFKQHLIWKAHGKERLS</sequence>
<comment type="caution">
    <text evidence="3">The sequence shown here is derived from an EMBL/GenBank/DDBJ whole genome shotgun (WGS) entry which is preliminary data.</text>
</comment>
<proteinExistence type="predicted"/>
<dbReference type="OrthoDB" id="260927at2759"/>
<dbReference type="KEGG" id="lenr:94168218"/>
<organism evidence="3 4">
    <name type="scientific">Leishmania enriettii</name>
    <dbReference type="NCBI Taxonomy" id="5663"/>
    <lineage>
        <taxon>Eukaryota</taxon>
        <taxon>Discoba</taxon>
        <taxon>Euglenozoa</taxon>
        <taxon>Kinetoplastea</taxon>
        <taxon>Metakinetoplastina</taxon>
        <taxon>Trypanosomatida</taxon>
        <taxon>Trypanosomatidae</taxon>
        <taxon>Leishmaniinae</taxon>
        <taxon>Leishmania</taxon>
    </lineage>
</organism>
<evidence type="ECO:0000256" key="1">
    <source>
        <dbReference type="SAM" id="Phobius"/>
    </source>
</evidence>
<dbReference type="EMBL" id="JAFHKP010000035">
    <property type="protein sequence ID" value="KAG5467289.1"/>
    <property type="molecule type" value="Genomic_DNA"/>
</dbReference>
<keyword evidence="1" id="KW-0812">Transmembrane</keyword>
<evidence type="ECO:0000256" key="2">
    <source>
        <dbReference type="SAM" id="SignalP"/>
    </source>
</evidence>
<gene>
    <name evidence="3" type="ORF">CUR178_00931</name>
</gene>
<dbReference type="Proteomes" id="UP000674179">
    <property type="component" value="Chromosome 35"/>
</dbReference>
<keyword evidence="2" id="KW-0732">Signal</keyword>
<feature type="transmembrane region" description="Helical" evidence="1">
    <location>
        <begin position="436"/>
        <end position="457"/>
    </location>
</feature>
<dbReference type="RefSeq" id="XP_067688811.1">
    <property type="nucleotide sequence ID" value="XM_067832708.1"/>
</dbReference>
<dbReference type="GeneID" id="94168218"/>
<accession>A0A836G893</accession>
<feature type="chain" id="PRO_5032495152" evidence="2">
    <location>
        <begin position="26"/>
        <end position="476"/>
    </location>
</feature>
<reference evidence="3 4" key="1">
    <citation type="submission" date="2021-02" db="EMBL/GenBank/DDBJ databases">
        <title>Leishmania (Mundinia) enrietti genome sequencing and assembly.</title>
        <authorList>
            <person name="Almutairi H."/>
            <person name="Gatherer D."/>
        </authorList>
    </citation>
    <scope>NUCLEOTIDE SEQUENCE [LARGE SCALE GENOMIC DNA]</scope>
    <source>
        <strain evidence="3">CUR178</strain>
    </source>
</reference>
<keyword evidence="1" id="KW-1133">Transmembrane helix</keyword>
<keyword evidence="1" id="KW-0472">Membrane</keyword>
<feature type="signal peptide" evidence="2">
    <location>
        <begin position="1"/>
        <end position="25"/>
    </location>
</feature>
<protein>
    <submittedName>
        <fullName evidence="3">Uncharacterized protein</fullName>
    </submittedName>
</protein>
<evidence type="ECO:0000313" key="4">
    <source>
        <dbReference type="Proteomes" id="UP000674179"/>
    </source>
</evidence>
<dbReference type="AlphaFoldDB" id="A0A836G893"/>
<keyword evidence="4" id="KW-1185">Reference proteome</keyword>
<name>A0A836G893_LEIEN</name>
<evidence type="ECO:0000313" key="3">
    <source>
        <dbReference type="EMBL" id="KAG5467289.1"/>
    </source>
</evidence>
<dbReference type="SUPFAM" id="SSF53756">
    <property type="entry name" value="UDP-Glycosyltransferase/glycogen phosphorylase"/>
    <property type="match status" value="1"/>
</dbReference>